<evidence type="ECO:0008006" key="3">
    <source>
        <dbReference type="Google" id="ProtNLM"/>
    </source>
</evidence>
<dbReference type="InterPro" id="IPR008792">
    <property type="entry name" value="PQQD"/>
</dbReference>
<dbReference type="Proteomes" id="UP000242886">
    <property type="component" value="Chromosome SDENCHOL"/>
</dbReference>
<dbReference type="RefSeq" id="WP_154715966.1">
    <property type="nucleotide sequence ID" value="NZ_LT837803.1"/>
</dbReference>
<evidence type="ECO:0000313" key="2">
    <source>
        <dbReference type="Proteomes" id="UP000242886"/>
    </source>
</evidence>
<organism evidence="1 2">
    <name type="scientific">Sterolibacterium denitrificans</name>
    <dbReference type="NCBI Taxonomy" id="157592"/>
    <lineage>
        <taxon>Bacteria</taxon>
        <taxon>Pseudomonadati</taxon>
        <taxon>Pseudomonadota</taxon>
        <taxon>Betaproteobacteria</taxon>
        <taxon>Nitrosomonadales</taxon>
        <taxon>Sterolibacteriaceae</taxon>
        <taxon>Sterolibacterium</taxon>
    </lineage>
</organism>
<proteinExistence type="predicted"/>
<sequence length="138" mass="15219">MYQVNSPRIAHETLDGETIVIDTQTGFYYTLDGHAATIWQALAGGVSSTEVIGAYVQAGLFQEEAIREFIDRLLAAELLLKSENAMGHKAFSLPALPLETPRILTLKTHSDLQELIELDPIHEVDPTQGWPMKSASDQ</sequence>
<gene>
    <name evidence="1" type="ORF">SDENCHOL_10576</name>
</gene>
<name>A0A7Z7HPQ4_9PROT</name>
<dbReference type="Pfam" id="PF05402">
    <property type="entry name" value="PqqD"/>
    <property type="match status" value="1"/>
</dbReference>
<protein>
    <recommendedName>
        <fullName evidence="3">Pyrroloquinoline quinone biosynthesis protein PqqD</fullName>
    </recommendedName>
</protein>
<evidence type="ECO:0000313" key="1">
    <source>
        <dbReference type="EMBL" id="SMB22407.1"/>
    </source>
</evidence>
<dbReference type="AlphaFoldDB" id="A0A7Z7HPQ4"/>
<accession>A0A7Z7HPQ4</accession>
<reference evidence="1" key="1">
    <citation type="submission" date="2017-03" db="EMBL/GenBank/DDBJ databases">
        <authorList>
            <consortium name="AG Boll"/>
        </authorList>
    </citation>
    <scope>NUCLEOTIDE SEQUENCE [LARGE SCALE GENOMIC DNA]</scope>
    <source>
        <strain evidence="1">Chol</strain>
    </source>
</reference>
<dbReference type="EMBL" id="LT837803">
    <property type="protein sequence ID" value="SMB22407.1"/>
    <property type="molecule type" value="Genomic_DNA"/>
</dbReference>
<keyword evidence="2" id="KW-1185">Reference proteome</keyword>